<feature type="compositionally biased region" description="Polar residues" evidence="1">
    <location>
        <begin position="475"/>
        <end position="491"/>
    </location>
</feature>
<name>A0A9W7H0V4_HIBTR</name>
<dbReference type="InterPro" id="IPR039300">
    <property type="entry name" value="JASON"/>
</dbReference>
<reference evidence="2" key="1">
    <citation type="submission" date="2023-05" db="EMBL/GenBank/DDBJ databases">
        <title>Genome and transcriptome analyses reveal genes involved in the formation of fine ridges on petal epidermal cells in Hibiscus trionum.</title>
        <authorList>
            <person name="Koshimizu S."/>
            <person name="Masuda S."/>
            <person name="Ishii T."/>
            <person name="Shirasu K."/>
            <person name="Hoshino A."/>
            <person name="Arita M."/>
        </authorList>
    </citation>
    <scope>NUCLEOTIDE SEQUENCE</scope>
    <source>
        <strain evidence="2">Hamamatsu line</strain>
    </source>
</reference>
<dbReference type="AlphaFoldDB" id="A0A9W7H0V4"/>
<proteinExistence type="predicted"/>
<comment type="caution">
    <text evidence="2">The sequence shown here is derived from an EMBL/GenBank/DDBJ whole genome shotgun (WGS) entry which is preliminary data.</text>
</comment>
<dbReference type="OrthoDB" id="1932581at2759"/>
<dbReference type="Proteomes" id="UP001165190">
    <property type="component" value="Unassembled WGS sequence"/>
</dbReference>
<keyword evidence="3" id="KW-1185">Reference proteome</keyword>
<dbReference type="PANTHER" id="PTHR33318:SF7">
    <property type="entry name" value="PROTEIN JASON"/>
    <property type="match status" value="1"/>
</dbReference>
<gene>
    <name evidence="2" type="ORF">HRI_000576200</name>
</gene>
<feature type="compositionally biased region" description="Basic and acidic residues" evidence="1">
    <location>
        <begin position="456"/>
        <end position="466"/>
    </location>
</feature>
<sequence length="491" mass="54400">MVCGFLDRELGLGTITRSVVRFLDHTVCSAMGCFFRCFGVRNDRPRPHLVSSFSKSAERAVSRDRLSSLFVDDVLKEKGDSSSNDVDSPQIGKGLKDEAKFLKACGTIPETPVEIRKASQKFKQSPPCSGDSETSKFHSWLPNTSIDKFLLDKQSDQPPTLNKLFEALERSDSPENSPSSCISTAANNGMSSMCSTEGSEAVTADKTVKIGTFPPSANGRSKSVRFECEFDASSSKYEDPEKLELLGYLSASKYSPNPTPLKLSDEMQTPGTVFPSNVETLANGKTRVRSEYVHSVLNPVGNASLLNAMKEDAFSSNEMFDELKESPQRIENAIPKLEVGLKQTSPVEDSDDEGGLSSWLKPKQNAIDDPNKNLHVTFSKTPHISKTPGDRPIIGLMAAHWKEDESSRISPKWWDGNGIPNSTTKYKEDQKVSWHATPFEERLEKALSDETLISQRKHDDKPRMYLDEVDERDTAQSQLRPSSHSKSVVSF</sequence>
<organism evidence="2 3">
    <name type="scientific">Hibiscus trionum</name>
    <name type="common">Flower of an hour</name>
    <dbReference type="NCBI Taxonomy" id="183268"/>
    <lineage>
        <taxon>Eukaryota</taxon>
        <taxon>Viridiplantae</taxon>
        <taxon>Streptophyta</taxon>
        <taxon>Embryophyta</taxon>
        <taxon>Tracheophyta</taxon>
        <taxon>Spermatophyta</taxon>
        <taxon>Magnoliopsida</taxon>
        <taxon>eudicotyledons</taxon>
        <taxon>Gunneridae</taxon>
        <taxon>Pentapetalae</taxon>
        <taxon>rosids</taxon>
        <taxon>malvids</taxon>
        <taxon>Malvales</taxon>
        <taxon>Malvaceae</taxon>
        <taxon>Malvoideae</taxon>
        <taxon>Hibiscus</taxon>
    </lineage>
</organism>
<evidence type="ECO:0000313" key="2">
    <source>
        <dbReference type="EMBL" id="GMI69069.1"/>
    </source>
</evidence>
<evidence type="ECO:0000256" key="1">
    <source>
        <dbReference type="SAM" id="MobiDB-lite"/>
    </source>
</evidence>
<dbReference type="PANTHER" id="PTHR33318">
    <property type="entry name" value="ASPARTYL/GLUTAMYL-TRNA(ASN/GLN) AMIDOTRANSFERASE SUBUNIT"/>
    <property type="match status" value="1"/>
</dbReference>
<evidence type="ECO:0000313" key="3">
    <source>
        <dbReference type="Proteomes" id="UP001165190"/>
    </source>
</evidence>
<dbReference type="EMBL" id="BSYR01000006">
    <property type="protein sequence ID" value="GMI69069.1"/>
    <property type="molecule type" value="Genomic_DNA"/>
</dbReference>
<feature type="region of interest" description="Disordered" evidence="1">
    <location>
        <begin position="449"/>
        <end position="491"/>
    </location>
</feature>
<dbReference type="GO" id="GO:0007142">
    <property type="term" value="P:male meiosis II"/>
    <property type="evidence" value="ECO:0007669"/>
    <property type="project" value="InterPro"/>
</dbReference>
<accession>A0A9W7H0V4</accession>
<protein>
    <submittedName>
        <fullName evidence="2">JASON</fullName>
    </submittedName>
</protein>